<proteinExistence type="predicted"/>
<reference evidence="3" key="1">
    <citation type="submission" date="2016-10" db="EMBL/GenBank/DDBJ databases">
        <authorList>
            <person name="Wibberg D."/>
        </authorList>
    </citation>
    <scope>NUCLEOTIDE SEQUENCE [LARGE SCALE GENOMIC DNA]</scope>
</reference>
<protein>
    <submittedName>
        <fullName evidence="2">Uncharacterized protein</fullName>
    </submittedName>
</protein>
<evidence type="ECO:0000313" key="3">
    <source>
        <dbReference type="Proteomes" id="UP000187891"/>
    </source>
</evidence>
<gene>
    <name evidence="2" type="ORF">DSM25559_4942</name>
</gene>
<feature type="chain" id="PRO_5012435845" evidence="1">
    <location>
        <begin position="23"/>
        <end position="134"/>
    </location>
</feature>
<name>A0A1R3U222_9HYPH</name>
<dbReference type="AlphaFoldDB" id="A0A1R3U222"/>
<evidence type="ECO:0000256" key="1">
    <source>
        <dbReference type="SAM" id="SignalP"/>
    </source>
</evidence>
<feature type="signal peptide" evidence="1">
    <location>
        <begin position="1"/>
        <end position="22"/>
    </location>
</feature>
<dbReference type="EMBL" id="FMUE01000020">
    <property type="protein sequence ID" value="SCX35383.1"/>
    <property type="molecule type" value="Genomic_DNA"/>
</dbReference>
<keyword evidence="1" id="KW-0732">Signal</keyword>
<accession>A0A1R3U222</accession>
<organism evidence="2 3">
    <name type="scientific">Agrobacterium rosae</name>
    <dbReference type="NCBI Taxonomy" id="1972867"/>
    <lineage>
        <taxon>Bacteria</taxon>
        <taxon>Pseudomonadati</taxon>
        <taxon>Pseudomonadota</taxon>
        <taxon>Alphaproteobacteria</taxon>
        <taxon>Hyphomicrobiales</taxon>
        <taxon>Rhizobiaceae</taxon>
        <taxon>Rhizobium/Agrobacterium group</taxon>
        <taxon>Agrobacterium</taxon>
    </lineage>
</organism>
<dbReference type="Proteomes" id="UP000187891">
    <property type="component" value="Unassembled WGS sequence"/>
</dbReference>
<sequence length="134" mass="14277">MKNLGIALIAVLAAASTTVADAQSWVMTPILQIRRIAAQALATCRHAVTSTRLALLAIMATMVRPMRTLMPPTCGTRSPDTTPLADPIGSAGNISDRHAAHWRRAGATGRTAPRRVDPKQVMGFPRCGHFPIVS</sequence>
<evidence type="ECO:0000313" key="2">
    <source>
        <dbReference type="EMBL" id="SCX35383.1"/>
    </source>
</evidence>